<dbReference type="EMBL" id="JAAGAX010000225">
    <property type="protein sequence ID" value="KAF2282419.1"/>
    <property type="molecule type" value="Genomic_DNA"/>
</dbReference>
<sequence>MGKKRSEPIDALTKIVTERQPITLRGVRQYAACYVGMKEWTREEMYGFIRDNFDVDENNKVTLRVRRKARPAQQCQQLLQAGDYADGKVNAELVRIVEVKSE</sequence>
<dbReference type="Proteomes" id="UP000467840">
    <property type="component" value="Unassembled WGS sequence"/>
</dbReference>
<name>A0A6A6K4W8_HEVBR</name>
<proteinExistence type="predicted"/>
<keyword evidence="2" id="KW-1185">Reference proteome</keyword>
<comment type="caution">
    <text evidence="1">The sequence shown here is derived from an EMBL/GenBank/DDBJ whole genome shotgun (WGS) entry which is preliminary data.</text>
</comment>
<evidence type="ECO:0000313" key="1">
    <source>
        <dbReference type="EMBL" id="KAF2282419.1"/>
    </source>
</evidence>
<organism evidence="1 2">
    <name type="scientific">Hevea brasiliensis</name>
    <name type="common">Para rubber tree</name>
    <name type="synonym">Siphonia brasiliensis</name>
    <dbReference type="NCBI Taxonomy" id="3981"/>
    <lineage>
        <taxon>Eukaryota</taxon>
        <taxon>Viridiplantae</taxon>
        <taxon>Streptophyta</taxon>
        <taxon>Embryophyta</taxon>
        <taxon>Tracheophyta</taxon>
        <taxon>Spermatophyta</taxon>
        <taxon>Magnoliopsida</taxon>
        <taxon>eudicotyledons</taxon>
        <taxon>Gunneridae</taxon>
        <taxon>Pentapetalae</taxon>
        <taxon>rosids</taxon>
        <taxon>fabids</taxon>
        <taxon>Malpighiales</taxon>
        <taxon>Euphorbiaceae</taxon>
        <taxon>Crotonoideae</taxon>
        <taxon>Micrandreae</taxon>
        <taxon>Hevea</taxon>
    </lineage>
</organism>
<gene>
    <name evidence="1" type="ORF">GH714_044104</name>
</gene>
<evidence type="ECO:0000313" key="2">
    <source>
        <dbReference type="Proteomes" id="UP000467840"/>
    </source>
</evidence>
<accession>A0A6A6K4W8</accession>
<protein>
    <submittedName>
        <fullName evidence="1">Uncharacterized protein</fullName>
    </submittedName>
</protein>
<reference evidence="1 2" key="1">
    <citation type="journal article" date="2020" name="Mol. Plant">
        <title>The Chromosome-Based Rubber Tree Genome Provides New Insights into Spurge Genome Evolution and Rubber Biosynthesis.</title>
        <authorList>
            <person name="Liu J."/>
            <person name="Shi C."/>
            <person name="Shi C.C."/>
            <person name="Li W."/>
            <person name="Zhang Q.J."/>
            <person name="Zhang Y."/>
            <person name="Li K."/>
            <person name="Lu H.F."/>
            <person name="Shi C."/>
            <person name="Zhu S.T."/>
            <person name="Xiao Z.Y."/>
            <person name="Nan H."/>
            <person name="Yue Y."/>
            <person name="Zhu X.G."/>
            <person name="Wu Y."/>
            <person name="Hong X.N."/>
            <person name="Fan G.Y."/>
            <person name="Tong Y."/>
            <person name="Zhang D."/>
            <person name="Mao C.L."/>
            <person name="Liu Y.L."/>
            <person name="Hao S.J."/>
            <person name="Liu W.Q."/>
            <person name="Lv M.Q."/>
            <person name="Zhang H.B."/>
            <person name="Liu Y."/>
            <person name="Hu-Tang G.R."/>
            <person name="Wang J.P."/>
            <person name="Wang J.H."/>
            <person name="Sun Y.H."/>
            <person name="Ni S.B."/>
            <person name="Chen W.B."/>
            <person name="Zhang X.C."/>
            <person name="Jiao Y.N."/>
            <person name="Eichler E.E."/>
            <person name="Li G.H."/>
            <person name="Liu X."/>
            <person name="Gao L.Z."/>
        </authorList>
    </citation>
    <scope>NUCLEOTIDE SEQUENCE [LARGE SCALE GENOMIC DNA]</scope>
    <source>
        <strain evidence="2">cv. GT1</strain>
        <tissue evidence="1">Leaf</tissue>
    </source>
</reference>
<dbReference type="AlphaFoldDB" id="A0A6A6K4W8"/>